<accession>A0A328CB37</accession>
<dbReference type="RefSeq" id="WP_111729999.1">
    <property type="nucleotide sequence ID" value="NZ_QHKO01000004.1"/>
</dbReference>
<comment type="caution">
    <text evidence="1">The sequence shown here is derived from an EMBL/GenBank/DDBJ whole genome shotgun (WGS) entry which is preliminary data.</text>
</comment>
<dbReference type="Proteomes" id="UP000249169">
    <property type="component" value="Unassembled WGS sequence"/>
</dbReference>
<gene>
    <name evidence="1" type="ORF">DL240_11310</name>
</gene>
<evidence type="ECO:0000313" key="2">
    <source>
        <dbReference type="Proteomes" id="UP000249169"/>
    </source>
</evidence>
<evidence type="ECO:0000313" key="1">
    <source>
        <dbReference type="EMBL" id="RAL22427.1"/>
    </source>
</evidence>
<organism evidence="1 2">
    <name type="scientific">Lujinxingia litoralis</name>
    <dbReference type="NCBI Taxonomy" id="2211119"/>
    <lineage>
        <taxon>Bacteria</taxon>
        <taxon>Deltaproteobacteria</taxon>
        <taxon>Bradymonadales</taxon>
        <taxon>Lujinxingiaceae</taxon>
        <taxon>Lujinxingia</taxon>
    </lineage>
</organism>
<keyword evidence="2" id="KW-1185">Reference proteome</keyword>
<dbReference type="OrthoDB" id="5379025at2"/>
<sequence length="612" mass="70402">MSSRRLARELEAELAREDLDDIGLLATMEALAERQPAFGLLTGLWGPALYRRHRALFRGFILRRFRSAGYDPGRGAWRSAPWHGEYEEELERWLQLAESLEDAEMFRRLYRWRLSDGEPIGPRAVGRWRGELCAHFVDARGRGARLRVLERYDQPFELNEASARCLYEADAEAARDYIAARLARVPVHRRRLWIQMRREARRRGDWPFARELYRLQVSPAQWRRDVEAMAHHVGDPSELVGWLEEHHPQGMFEEKGEVFLMLVRTRQVDVMPYVRRHLGEVFRGVGSAAVMRAFLDEMARRNWWGVWAQVLRQWSSQPAYEREVVGLLHDHELADRSRRRRLQLLGRVGDEAEVHPLSDATAVALYDRYPGLVRGVFAERVMPTAVQGYSRLLARAMEANDRELIDRMAARQLTETPRFGVVEVVRTMERLTQYYRGELDAPRAFAKRAVRILSGLDAEVRWRPGRLLEKNPLARLFLVEALPAYLLDEAWIGALLRAPAWYVRRAACEALCLGEEQLAGRRARQCVRQAMPGLGGRHRAERRWAARAVARGVADAESARDAIWVAQAVLETETLGGRVDGELVRLIAILSERWPRAAHQAAHWTGPGPARG</sequence>
<name>A0A328CB37_9DELT</name>
<protein>
    <submittedName>
        <fullName evidence="1">Uncharacterized protein</fullName>
    </submittedName>
</protein>
<dbReference type="AlphaFoldDB" id="A0A328CB37"/>
<dbReference type="EMBL" id="QHKO01000004">
    <property type="protein sequence ID" value="RAL22427.1"/>
    <property type="molecule type" value="Genomic_DNA"/>
</dbReference>
<reference evidence="1 2" key="1">
    <citation type="submission" date="2018-05" db="EMBL/GenBank/DDBJ databases">
        <title>Lujinxingia marina gen. nov. sp. nov., a new facultative anaerobic member of the class Deltaproteobacteria, and proposal of Lujinxingaceae fam. nov.</title>
        <authorList>
            <person name="Li C.-M."/>
        </authorList>
    </citation>
    <scope>NUCLEOTIDE SEQUENCE [LARGE SCALE GENOMIC DNA]</scope>
    <source>
        <strain evidence="1 2">B210</strain>
    </source>
</reference>
<proteinExistence type="predicted"/>